<dbReference type="InterPro" id="IPR017744">
    <property type="entry name" value="BcsG"/>
</dbReference>
<comment type="caution">
    <text evidence="3">The sequence shown here is derived from an EMBL/GenBank/DDBJ whole genome shotgun (WGS) entry which is preliminary data.</text>
</comment>
<dbReference type="InterPro" id="IPR017850">
    <property type="entry name" value="Alkaline_phosphatase_core_sf"/>
</dbReference>
<name>A0A2S4HEG0_9GAMM</name>
<feature type="transmembrane region" description="Helical" evidence="2">
    <location>
        <begin position="46"/>
        <end position="73"/>
    </location>
</feature>
<evidence type="ECO:0000313" key="4">
    <source>
        <dbReference type="Proteomes" id="UP000237222"/>
    </source>
</evidence>
<dbReference type="OrthoDB" id="6965261at2"/>
<evidence type="ECO:0000256" key="2">
    <source>
        <dbReference type="SAM" id="Phobius"/>
    </source>
</evidence>
<dbReference type="EMBL" id="PQGG01000029">
    <property type="protein sequence ID" value="POP52358.1"/>
    <property type="molecule type" value="Genomic_DNA"/>
</dbReference>
<organism evidence="3 4">
    <name type="scientific">Zhongshania marina</name>
    <dbReference type="NCBI Taxonomy" id="2304603"/>
    <lineage>
        <taxon>Bacteria</taxon>
        <taxon>Pseudomonadati</taxon>
        <taxon>Pseudomonadota</taxon>
        <taxon>Gammaproteobacteria</taxon>
        <taxon>Cellvibrionales</taxon>
        <taxon>Spongiibacteraceae</taxon>
        <taxon>Zhongshania</taxon>
    </lineage>
</organism>
<dbReference type="NCBIfam" id="TIGR03368">
    <property type="entry name" value="cellulose_yhjU"/>
    <property type="match status" value="1"/>
</dbReference>
<keyword evidence="2" id="KW-0472">Membrane</keyword>
<evidence type="ECO:0000313" key="3">
    <source>
        <dbReference type="EMBL" id="POP52358.1"/>
    </source>
</evidence>
<proteinExistence type="predicted"/>
<feature type="region of interest" description="Disordered" evidence="1">
    <location>
        <begin position="150"/>
        <end position="177"/>
    </location>
</feature>
<dbReference type="Gene3D" id="3.40.720.10">
    <property type="entry name" value="Alkaline Phosphatase, subunit A"/>
    <property type="match status" value="1"/>
</dbReference>
<dbReference type="Proteomes" id="UP000237222">
    <property type="component" value="Unassembled WGS sequence"/>
</dbReference>
<dbReference type="Pfam" id="PF11658">
    <property type="entry name" value="CBP_BcsG"/>
    <property type="match status" value="1"/>
</dbReference>
<reference evidence="3" key="1">
    <citation type="submission" date="2018-01" db="EMBL/GenBank/DDBJ databases">
        <authorList>
            <person name="Yu X.-D."/>
        </authorList>
    </citation>
    <scope>NUCLEOTIDE SEQUENCE</scope>
    <source>
        <strain evidence="3">ZX-21</strain>
    </source>
</reference>
<accession>A0A2S4HEG0</accession>
<feature type="transmembrane region" description="Helical" evidence="2">
    <location>
        <begin position="107"/>
        <end position="125"/>
    </location>
</feature>
<evidence type="ECO:0000256" key="1">
    <source>
        <dbReference type="SAM" id="MobiDB-lite"/>
    </source>
</evidence>
<feature type="transmembrane region" description="Helical" evidence="2">
    <location>
        <begin position="132"/>
        <end position="149"/>
    </location>
</feature>
<keyword evidence="2" id="KW-1133">Transmembrane helix</keyword>
<feature type="transmembrane region" description="Helical" evidence="2">
    <location>
        <begin position="15"/>
        <end position="34"/>
    </location>
</feature>
<dbReference type="RefSeq" id="WP_103684817.1">
    <property type="nucleotide sequence ID" value="NZ_PQGG01000029.1"/>
</dbReference>
<gene>
    <name evidence="3" type="primary">bcsG</name>
    <name evidence="3" type="ORF">C0068_12550</name>
</gene>
<sequence>MTEVNAARPTTSSGLGWWNLYFIVKIILFVRGVIEFHPLENLSLLALLLLPIGNKIINVVRHLIALPFALWLFHYDSFLPPLERLVAQMDQLMAFEWSYLLELVMRFVPPSALLGVFLLVAGYYYLAKFFRVSVMVVLACFAVIIPMGSDSDNSSSDSPAVVEAKSNNSAPATRDDDSLNQYLNQFFSKERQRRVDFPNSTGEAAPFDILMISICSLAWDDMNIAGVSNHPFMSQFDIIFDQFNSATSYSGPALLRLTRASCGQPSHDALYQPADSQCKLFENLKALGYDEALMMNHDGVFNSLLQRTRIYGGIDAPLVSQEGLTVSQKAFAGSPVTRDLELLQRWWAGRQDSTQPVFALYNSASLHDGNRIMNSERVFGTESYVLRIRRLFDDLNQFMEQLKSSGRNVMVILIPEHGGGLRGDKMQISGMREIASPSITHVPVAVKLLGKNIERSDGIVHVDKPSGHMALSQIIANVINTGVYNGGSYSAANLSANLPETAAVSQNEGSTVIKVGNEHYISLDGQHWSIYPSN</sequence>
<keyword evidence="2" id="KW-0812">Transmembrane</keyword>
<protein>
    <submittedName>
        <fullName evidence="3">Cellulose biosynthesis protein BcsG</fullName>
    </submittedName>
</protein>
<dbReference type="AlphaFoldDB" id="A0A2S4HEG0"/>